<dbReference type="InterPro" id="IPR016024">
    <property type="entry name" value="ARM-type_fold"/>
</dbReference>
<comment type="caution">
    <text evidence="1">The sequence shown here is derived from an EMBL/GenBank/DDBJ whole genome shotgun (WGS) entry which is preliminary data.</text>
</comment>
<proteinExistence type="predicted"/>
<dbReference type="Gene3D" id="1.25.10.10">
    <property type="entry name" value="Leucine-rich Repeat Variant"/>
    <property type="match status" value="1"/>
</dbReference>
<gene>
    <name evidence="1" type="ORF">E2R65_18670</name>
</gene>
<dbReference type="AlphaFoldDB" id="A0A4Y8A5W6"/>
<organism evidence="1 2">
    <name type="scientific">Mucilaginibacter phyllosphaerae</name>
    <dbReference type="NCBI Taxonomy" id="1812349"/>
    <lineage>
        <taxon>Bacteria</taxon>
        <taxon>Pseudomonadati</taxon>
        <taxon>Bacteroidota</taxon>
        <taxon>Sphingobacteriia</taxon>
        <taxon>Sphingobacteriales</taxon>
        <taxon>Sphingobacteriaceae</taxon>
        <taxon>Mucilaginibacter</taxon>
    </lineage>
</organism>
<dbReference type="Proteomes" id="UP000297248">
    <property type="component" value="Unassembled WGS sequence"/>
</dbReference>
<dbReference type="EMBL" id="SNQG01000008">
    <property type="protein sequence ID" value="TEW63792.1"/>
    <property type="molecule type" value="Genomic_DNA"/>
</dbReference>
<dbReference type="InterPro" id="IPR011989">
    <property type="entry name" value="ARM-like"/>
</dbReference>
<protein>
    <submittedName>
        <fullName evidence="1">HEAT repeat domain-containing protein</fullName>
    </submittedName>
</protein>
<evidence type="ECO:0000313" key="2">
    <source>
        <dbReference type="Proteomes" id="UP000297248"/>
    </source>
</evidence>
<evidence type="ECO:0000313" key="1">
    <source>
        <dbReference type="EMBL" id="TEW63792.1"/>
    </source>
</evidence>
<accession>A0A4Y8A5W6</accession>
<reference evidence="1 2" key="1">
    <citation type="journal article" date="2016" name="Int. J. Syst. Evol. Microbiol.">
        <title>Proposal of Mucilaginibacter phyllosphaerae sp. nov. isolated from the phyllosphere of Galium album.</title>
        <authorList>
            <person name="Aydogan E.L."/>
            <person name="Busse H.J."/>
            <person name="Moser G."/>
            <person name="Muller C."/>
            <person name="Kampfer P."/>
            <person name="Glaeser S.P."/>
        </authorList>
    </citation>
    <scope>NUCLEOTIDE SEQUENCE [LARGE SCALE GENOMIC DNA]</scope>
    <source>
        <strain evidence="1 2">PP-F2FG21</strain>
    </source>
</reference>
<sequence length="248" mass="28227">MVLLFIKSYQAYKSISMKSTLEIKFIELLKKPVKTSIELQEIEVIGRKLELQYREETSDLISELKEVGYDFNDVWQMVNTKKPYPKAIRILLKYLPKDYHDKNKEGIVRALTVKEAVGIASPLLIVEYNKTPKNKLALRWAIGNAIYATITKNDIESILPIIQDNENGVSRQMFIRALGKIGSEQAESTLIKLLDDDEVILDALNALVKLKSKKAKNKIILLVNHPKSSIRNAAQKALIKYNSCNNLL</sequence>
<dbReference type="Pfam" id="PF13646">
    <property type="entry name" value="HEAT_2"/>
    <property type="match status" value="1"/>
</dbReference>
<name>A0A4Y8A5W6_9SPHI</name>
<dbReference type="SUPFAM" id="SSF48371">
    <property type="entry name" value="ARM repeat"/>
    <property type="match status" value="1"/>
</dbReference>